<proteinExistence type="predicted"/>
<feature type="non-terminal residue" evidence="3">
    <location>
        <position position="191"/>
    </location>
</feature>
<dbReference type="Pfam" id="PF00169">
    <property type="entry name" value="PH"/>
    <property type="match status" value="1"/>
</dbReference>
<feature type="domain" description="PH" evidence="2">
    <location>
        <begin position="70"/>
        <end position="168"/>
    </location>
</feature>
<reference evidence="3 4" key="1">
    <citation type="submission" date="2019-06" db="EMBL/GenBank/DDBJ databases">
        <title>Genomics analysis of Aphanomyces spp. identifies a new class of oomycete effector associated with host adaptation.</title>
        <authorList>
            <person name="Gaulin E."/>
        </authorList>
    </citation>
    <scope>NUCLEOTIDE SEQUENCE [LARGE SCALE GENOMIC DNA]</scope>
    <source>
        <strain evidence="3 4">E</strain>
    </source>
</reference>
<dbReference type="InterPro" id="IPR011993">
    <property type="entry name" value="PH-like_dom_sf"/>
</dbReference>
<name>A0A6A5B0W7_APHAT</name>
<dbReference type="Proteomes" id="UP000469452">
    <property type="component" value="Unassembled WGS sequence"/>
</dbReference>
<dbReference type="PROSITE" id="PS50003">
    <property type="entry name" value="PH_DOMAIN"/>
    <property type="match status" value="1"/>
</dbReference>
<evidence type="ECO:0000313" key="3">
    <source>
        <dbReference type="EMBL" id="KAF0774514.1"/>
    </source>
</evidence>
<feature type="region of interest" description="Disordered" evidence="1">
    <location>
        <begin position="1"/>
        <end position="22"/>
    </location>
</feature>
<organism evidence="3 4">
    <name type="scientific">Aphanomyces astaci</name>
    <name type="common">Crayfish plague agent</name>
    <dbReference type="NCBI Taxonomy" id="112090"/>
    <lineage>
        <taxon>Eukaryota</taxon>
        <taxon>Sar</taxon>
        <taxon>Stramenopiles</taxon>
        <taxon>Oomycota</taxon>
        <taxon>Saprolegniomycetes</taxon>
        <taxon>Saprolegniales</taxon>
        <taxon>Verrucalvaceae</taxon>
        <taxon>Aphanomyces</taxon>
    </lineage>
</organism>
<dbReference type="SUPFAM" id="SSF50729">
    <property type="entry name" value="PH domain-like"/>
    <property type="match status" value="1"/>
</dbReference>
<protein>
    <recommendedName>
        <fullName evidence="2">PH domain-containing protein</fullName>
    </recommendedName>
</protein>
<dbReference type="Gene3D" id="2.30.29.30">
    <property type="entry name" value="Pleckstrin-homology domain (PH domain)/Phosphotyrosine-binding domain (PTB)"/>
    <property type="match status" value="1"/>
</dbReference>
<dbReference type="EMBL" id="VJMI01003610">
    <property type="protein sequence ID" value="KAF0774514.1"/>
    <property type="molecule type" value="Genomic_DNA"/>
</dbReference>
<dbReference type="AlphaFoldDB" id="A0A6A5B0W7"/>
<feature type="compositionally biased region" description="Polar residues" evidence="1">
    <location>
        <begin position="12"/>
        <end position="22"/>
    </location>
</feature>
<dbReference type="InterPro" id="IPR001849">
    <property type="entry name" value="PH_domain"/>
</dbReference>
<accession>A0A6A5B0W7</accession>
<evidence type="ECO:0000259" key="2">
    <source>
        <dbReference type="PROSITE" id="PS50003"/>
    </source>
</evidence>
<dbReference type="PANTHER" id="PTHR14336">
    <property type="entry name" value="TANDEM PH DOMAIN CONTAINING PROTEIN"/>
    <property type="match status" value="1"/>
</dbReference>
<gene>
    <name evidence="3" type="ORF">AaE_001786</name>
</gene>
<evidence type="ECO:0000256" key="1">
    <source>
        <dbReference type="SAM" id="MobiDB-lite"/>
    </source>
</evidence>
<dbReference type="InterPro" id="IPR051707">
    <property type="entry name" value="PI-Interact_SigTrans_Reg"/>
</dbReference>
<evidence type="ECO:0000313" key="4">
    <source>
        <dbReference type="Proteomes" id="UP000469452"/>
    </source>
</evidence>
<dbReference type="SMART" id="SM00233">
    <property type="entry name" value="PH"/>
    <property type="match status" value="1"/>
</dbReference>
<comment type="caution">
    <text evidence="3">The sequence shown here is derived from an EMBL/GenBank/DDBJ whole genome shotgun (WGS) entry which is preliminary data.</text>
</comment>
<sequence length="191" mass="21603">MATPPADLPRTSGLSTTPRLSVTESGTWDDQYLPTHAGSRTMGLLMRRTLDNQKSKLTKYTPQERFSRAQVAFEGSLVKQGSFWRTWRKRWFILRSDRPLLCYYKSSVDLELLGEVMLDSETTIDVLAGTPGHFCIKTKSRRLVLSAHDDGGVPCMDRWIAAMHVSIRHSFSPIEQRGRMSPPLKSIDDCG</sequence>